<keyword evidence="1" id="KW-1133">Transmembrane helix</keyword>
<sequence length="149" mass="16518">MDFLNFTEYDWNTWTMFFKEHWLILLVALVVLLLIVRIVKTVVKWAIVAVIVIGVVLYSGYSMEDLKAIGTKVTDSVRQEAISAMAGEMGSATYTENGDGTFTVSTDTVELTGKPDSGEVTVSFRGTPLGTWKISDTIQELIDQAKRNS</sequence>
<feature type="transmembrane region" description="Helical" evidence="1">
    <location>
        <begin position="21"/>
        <end position="39"/>
    </location>
</feature>
<name>A0ABW5QSE1_9BACL</name>
<keyword evidence="1" id="KW-0812">Transmembrane</keyword>
<reference evidence="3" key="1">
    <citation type="journal article" date="2019" name="Int. J. Syst. Evol. Microbiol.">
        <title>The Global Catalogue of Microorganisms (GCM) 10K type strain sequencing project: providing services to taxonomists for standard genome sequencing and annotation.</title>
        <authorList>
            <consortium name="The Broad Institute Genomics Platform"/>
            <consortium name="The Broad Institute Genome Sequencing Center for Infectious Disease"/>
            <person name="Wu L."/>
            <person name="Ma J."/>
        </authorList>
    </citation>
    <scope>NUCLEOTIDE SEQUENCE [LARGE SCALE GENOMIC DNA]</scope>
    <source>
        <strain evidence="3">TISTR 1827</strain>
    </source>
</reference>
<evidence type="ECO:0000313" key="2">
    <source>
        <dbReference type="EMBL" id="MFD2659216.1"/>
    </source>
</evidence>
<keyword evidence="3" id="KW-1185">Reference proteome</keyword>
<dbReference type="RefSeq" id="WP_379269574.1">
    <property type="nucleotide sequence ID" value="NZ_JBHUGT010000031.1"/>
</dbReference>
<evidence type="ECO:0000256" key="1">
    <source>
        <dbReference type="SAM" id="Phobius"/>
    </source>
</evidence>
<proteinExistence type="predicted"/>
<dbReference type="Proteomes" id="UP001597493">
    <property type="component" value="Unassembled WGS sequence"/>
</dbReference>
<feature type="transmembrane region" description="Helical" evidence="1">
    <location>
        <begin position="45"/>
        <end position="63"/>
    </location>
</feature>
<keyword evidence="1" id="KW-0472">Membrane</keyword>
<gene>
    <name evidence="2" type="ORF">ACFSW5_02925</name>
</gene>
<accession>A0ABW5QSE1</accession>
<dbReference type="EMBL" id="JBHUMY010000001">
    <property type="protein sequence ID" value="MFD2659216.1"/>
    <property type="molecule type" value="Genomic_DNA"/>
</dbReference>
<evidence type="ECO:0000313" key="3">
    <source>
        <dbReference type="Proteomes" id="UP001597493"/>
    </source>
</evidence>
<comment type="caution">
    <text evidence="2">The sequence shown here is derived from an EMBL/GenBank/DDBJ whole genome shotgun (WGS) entry which is preliminary data.</text>
</comment>
<evidence type="ECO:0008006" key="4">
    <source>
        <dbReference type="Google" id="ProtNLM"/>
    </source>
</evidence>
<protein>
    <recommendedName>
        <fullName evidence="4">ATPase</fullName>
    </recommendedName>
</protein>
<organism evidence="2 3">
    <name type="scientific">Paenibacillus thailandensis</name>
    <dbReference type="NCBI Taxonomy" id="393250"/>
    <lineage>
        <taxon>Bacteria</taxon>
        <taxon>Bacillati</taxon>
        <taxon>Bacillota</taxon>
        <taxon>Bacilli</taxon>
        <taxon>Bacillales</taxon>
        <taxon>Paenibacillaceae</taxon>
        <taxon>Paenibacillus</taxon>
    </lineage>
</organism>